<gene>
    <name evidence="1" type="ORF">BDM02DRAFT_3103016</name>
</gene>
<proteinExistence type="predicted"/>
<sequence length="151" mass="16967">YLHSCNVIHGGIKGANILVEDSGHVCIADFGEITVVKDEDFVEDDPSRFTFTLRWAAPEVIKGEANSKESDIFSFVMVFTGMIPFSSDAYPLAMFSIIQGRHPSRPTHPTFTENLWTLMQRCWGHNPHLHPDASEVLQILLMPVSVSHSLW</sequence>
<organism evidence="1 2">
    <name type="scientific">Thelephora ganbajun</name>
    <name type="common">Ganba fungus</name>
    <dbReference type="NCBI Taxonomy" id="370292"/>
    <lineage>
        <taxon>Eukaryota</taxon>
        <taxon>Fungi</taxon>
        <taxon>Dikarya</taxon>
        <taxon>Basidiomycota</taxon>
        <taxon>Agaricomycotina</taxon>
        <taxon>Agaricomycetes</taxon>
        <taxon>Thelephorales</taxon>
        <taxon>Thelephoraceae</taxon>
        <taxon>Thelephora</taxon>
    </lineage>
</organism>
<comment type="caution">
    <text evidence="1">The sequence shown here is derived from an EMBL/GenBank/DDBJ whole genome shotgun (WGS) entry which is preliminary data.</text>
</comment>
<keyword evidence="2" id="KW-1185">Reference proteome</keyword>
<evidence type="ECO:0000313" key="1">
    <source>
        <dbReference type="EMBL" id="KAF9644381.1"/>
    </source>
</evidence>
<feature type="non-terminal residue" evidence="1">
    <location>
        <position position="1"/>
    </location>
</feature>
<reference evidence="1" key="1">
    <citation type="submission" date="2019-10" db="EMBL/GenBank/DDBJ databases">
        <authorList>
            <consortium name="DOE Joint Genome Institute"/>
            <person name="Kuo A."/>
            <person name="Miyauchi S."/>
            <person name="Kiss E."/>
            <person name="Drula E."/>
            <person name="Kohler A."/>
            <person name="Sanchez-Garcia M."/>
            <person name="Andreopoulos B."/>
            <person name="Barry K.W."/>
            <person name="Bonito G."/>
            <person name="Buee M."/>
            <person name="Carver A."/>
            <person name="Chen C."/>
            <person name="Cichocki N."/>
            <person name="Clum A."/>
            <person name="Culley D."/>
            <person name="Crous P.W."/>
            <person name="Fauchery L."/>
            <person name="Girlanda M."/>
            <person name="Hayes R."/>
            <person name="Keri Z."/>
            <person name="Labutti K."/>
            <person name="Lipzen A."/>
            <person name="Lombard V."/>
            <person name="Magnuson J."/>
            <person name="Maillard F."/>
            <person name="Morin E."/>
            <person name="Murat C."/>
            <person name="Nolan M."/>
            <person name="Ohm R."/>
            <person name="Pangilinan J."/>
            <person name="Pereira M."/>
            <person name="Perotto S."/>
            <person name="Peter M."/>
            <person name="Riley R."/>
            <person name="Sitrit Y."/>
            <person name="Stielow B."/>
            <person name="Szollosi G."/>
            <person name="Zifcakova L."/>
            <person name="Stursova M."/>
            <person name="Spatafora J.W."/>
            <person name="Tedersoo L."/>
            <person name="Vaario L.-M."/>
            <person name="Yamada A."/>
            <person name="Yan M."/>
            <person name="Wang P."/>
            <person name="Xu J."/>
            <person name="Bruns T."/>
            <person name="Baldrian P."/>
            <person name="Vilgalys R."/>
            <person name="Henrissat B."/>
            <person name="Grigoriev I.V."/>
            <person name="Hibbett D."/>
            <person name="Nagy L.G."/>
            <person name="Martin F.M."/>
        </authorList>
    </citation>
    <scope>NUCLEOTIDE SEQUENCE</scope>
    <source>
        <strain evidence="1">P2</strain>
    </source>
</reference>
<dbReference type="Proteomes" id="UP000886501">
    <property type="component" value="Unassembled WGS sequence"/>
</dbReference>
<accession>A0ACB6Z455</accession>
<evidence type="ECO:0000313" key="2">
    <source>
        <dbReference type="Proteomes" id="UP000886501"/>
    </source>
</evidence>
<protein>
    <submittedName>
        <fullName evidence="1">Kinase-like protein</fullName>
    </submittedName>
</protein>
<dbReference type="EMBL" id="MU118142">
    <property type="protein sequence ID" value="KAF9644381.1"/>
    <property type="molecule type" value="Genomic_DNA"/>
</dbReference>
<reference evidence="1" key="2">
    <citation type="journal article" date="2020" name="Nat. Commun.">
        <title>Large-scale genome sequencing of mycorrhizal fungi provides insights into the early evolution of symbiotic traits.</title>
        <authorList>
            <person name="Miyauchi S."/>
            <person name="Kiss E."/>
            <person name="Kuo A."/>
            <person name="Drula E."/>
            <person name="Kohler A."/>
            <person name="Sanchez-Garcia M."/>
            <person name="Morin E."/>
            <person name="Andreopoulos B."/>
            <person name="Barry K.W."/>
            <person name="Bonito G."/>
            <person name="Buee M."/>
            <person name="Carver A."/>
            <person name="Chen C."/>
            <person name="Cichocki N."/>
            <person name="Clum A."/>
            <person name="Culley D."/>
            <person name="Crous P.W."/>
            <person name="Fauchery L."/>
            <person name="Girlanda M."/>
            <person name="Hayes R.D."/>
            <person name="Keri Z."/>
            <person name="LaButti K."/>
            <person name="Lipzen A."/>
            <person name="Lombard V."/>
            <person name="Magnuson J."/>
            <person name="Maillard F."/>
            <person name="Murat C."/>
            <person name="Nolan M."/>
            <person name="Ohm R.A."/>
            <person name="Pangilinan J."/>
            <person name="Pereira M.F."/>
            <person name="Perotto S."/>
            <person name="Peter M."/>
            <person name="Pfister S."/>
            <person name="Riley R."/>
            <person name="Sitrit Y."/>
            <person name="Stielow J.B."/>
            <person name="Szollosi G."/>
            <person name="Zifcakova L."/>
            <person name="Stursova M."/>
            <person name="Spatafora J.W."/>
            <person name="Tedersoo L."/>
            <person name="Vaario L.M."/>
            <person name="Yamada A."/>
            <person name="Yan M."/>
            <person name="Wang P."/>
            <person name="Xu J."/>
            <person name="Bruns T."/>
            <person name="Baldrian P."/>
            <person name="Vilgalys R."/>
            <person name="Dunand C."/>
            <person name="Henrissat B."/>
            <person name="Grigoriev I.V."/>
            <person name="Hibbett D."/>
            <person name="Nagy L.G."/>
            <person name="Martin F.M."/>
        </authorList>
    </citation>
    <scope>NUCLEOTIDE SEQUENCE</scope>
    <source>
        <strain evidence="1">P2</strain>
    </source>
</reference>
<name>A0ACB6Z455_THEGA</name>